<feature type="transmembrane region" description="Helical" evidence="1">
    <location>
        <begin position="1379"/>
        <end position="1400"/>
    </location>
</feature>
<gene>
    <name evidence="4" type="ORF">SAMN05443244_3593</name>
</gene>
<dbReference type="OrthoDB" id="119314at2"/>
<evidence type="ECO:0000256" key="2">
    <source>
        <dbReference type="SAM" id="SignalP"/>
    </source>
</evidence>
<evidence type="ECO:0000313" key="4">
    <source>
        <dbReference type="EMBL" id="SEC49230.1"/>
    </source>
</evidence>
<keyword evidence="1" id="KW-1133">Transmembrane helix</keyword>
<dbReference type="CDD" id="cd11377">
    <property type="entry name" value="Pro-peptidase_S53"/>
    <property type="match status" value="1"/>
</dbReference>
<dbReference type="SUPFAM" id="SSF54897">
    <property type="entry name" value="Protease propeptides/inhibitors"/>
    <property type="match status" value="1"/>
</dbReference>
<dbReference type="InterPro" id="IPR015366">
    <property type="entry name" value="S53_propep"/>
</dbReference>
<evidence type="ECO:0000313" key="5">
    <source>
        <dbReference type="Proteomes" id="UP000182409"/>
    </source>
</evidence>
<reference evidence="4 5" key="1">
    <citation type="submission" date="2016-10" db="EMBL/GenBank/DDBJ databases">
        <authorList>
            <person name="de Groot N.N."/>
        </authorList>
    </citation>
    <scope>NUCLEOTIDE SEQUENCE [LARGE SCALE GENOMIC DNA]</scope>
    <source>
        <strain evidence="4 5">AB35.6</strain>
    </source>
</reference>
<protein>
    <submittedName>
        <fullName evidence="4">Ig-like domain (Group 3)</fullName>
    </submittedName>
</protein>
<dbReference type="Proteomes" id="UP000182409">
    <property type="component" value="Unassembled WGS sequence"/>
</dbReference>
<dbReference type="InterPro" id="IPR032109">
    <property type="entry name" value="Big_3_5"/>
</dbReference>
<keyword evidence="1" id="KW-0812">Transmembrane</keyword>
<feature type="domain" description="Peptidase S53 activation" evidence="3">
    <location>
        <begin position="54"/>
        <end position="198"/>
    </location>
</feature>
<dbReference type="GO" id="GO:0008236">
    <property type="term" value="F:serine-type peptidase activity"/>
    <property type="evidence" value="ECO:0007669"/>
    <property type="project" value="InterPro"/>
</dbReference>
<proteinExistence type="predicted"/>
<dbReference type="InterPro" id="IPR013783">
    <property type="entry name" value="Ig-like_fold"/>
</dbReference>
<feature type="transmembrane region" description="Helical" evidence="1">
    <location>
        <begin position="1353"/>
        <end position="1372"/>
    </location>
</feature>
<dbReference type="Pfam" id="PF16640">
    <property type="entry name" value="Big_3_5"/>
    <property type="match status" value="7"/>
</dbReference>
<organism evidence="4 5">
    <name type="scientific">Terriglobus roseus</name>
    <dbReference type="NCBI Taxonomy" id="392734"/>
    <lineage>
        <taxon>Bacteria</taxon>
        <taxon>Pseudomonadati</taxon>
        <taxon>Acidobacteriota</taxon>
        <taxon>Terriglobia</taxon>
        <taxon>Terriglobales</taxon>
        <taxon>Acidobacteriaceae</taxon>
        <taxon>Terriglobus</taxon>
    </lineage>
</organism>
<accession>A0A1H4SYX6</accession>
<feature type="signal peptide" evidence="2">
    <location>
        <begin position="1"/>
        <end position="36"/>
    </location>
</feature>
<evidence type="ECO:0000256" key="1">
    <source>
        <dbReference type="SAM" id="Phobius"/>
    </source>
</evidence>
<keyword evidence="2" id="KW-0732">Signal</keyword>
<sequence>MISTKVSRRFAGQACCSVRIAAAIALSFGFAGIALAQDAANQRVALPALRQVLPVGGSATGDLPASQPVPLVTVQLKRSAAQQADLDAFLKSVQTKGSAEYHHWLTPAQFAARFAPSAADVAPVTAWLGSQGLQVQSVSAGGMRLTASGTAAQVAGAFHVRLQRYALPAGDRVQVDGTPTVPDALVSSVLAVGGLDQTSATATADAVAGLEASIDANTAAVLAADLSGASASAEELNAALEQAGAQGQTVVLQHVTAQVLPAHALVLVSNTHPSATLDATDVTRTLRPDWQVAPGLPSNTLRALPDASAVDANALTAALQQIVTKAAARQGEVASTFYRLASAKGVFTHADTTVPVGTWSASDGLGTVDPIALVKAWPYGVTAPNSTTIALSAHVVTHGGTITLTATVTGSNGTPTGTVSFGSSQSGTLGSSTLDSTGTATYTLNTLAGGQYGFFGTYSGDNTYASTTTNVDTATVNPEAVTITGALSSATAVGGTLPILVTVKSPSGIGQPAGAVTVNAYGTNVSASAFAGTLVATSTAGTSAAAVAVPASNAGSFTFQASCTTDASFSCYQPASFAVTVVQGTPTVTLTQAGTATTATLTATVAAPAGSTSAAVPTGTVQFLDGTTVLGSGTVDSSGVAAYAGALGTGTTHSVSATYQGDANYVTASSNAAAATKKTPTVTLAMASTGTSLQVTVSGGSTATVVPTGNVQFLDNTTALATAAVDTTGVASYMGTYSSATGHTITAVYAGDSNYNTATSNVLPSTTKATAAAVLMQTSTAGAASAAFRVTVASATTSSNAPTGSVQFLDGTTVVGNSPLTTAGVATYTGTLATSVAHSITALYLGDANFNAVTSNAVAVAATTSLITTTTALTSSSGYTGVYGTALSLISVITPSSYVAAGTAPTGTITIMDAGLPVGTGTLSAGNATIVVSTLTVGAHALTAVYGGDSNYAASTSAGVAFSITPLTATLTASISPTGSVVYGNNASIAITVTAASGTVGPSGTVMATISGSNGTYSAPLVATTGSLISTANLVLPVPPPGTYTVTVKCNTNLVCNTVTLSLTTAKGFTTTTINGVTPTTPQAGTPVSISATVANTGTGSGAYTYSGMVSFYSNNKFLGSGAVVNGLATGTVVFLSASSQSVTAIYSGDVNWTGSTSDPITVTPTPIPATIVVASNTLTGIVGQNITLTAAVSAGITNTALVPSGTVAFYDTFNGIVVNLGSATVLSNGLNTGYAQLSTTGLRPGSHSILAVYSGDAVFLKTQYSNLVVNIGDFALTFAPASLSLSSGSTGKGVLTVAGLDGYSGAVALACTMPAGTETTCALSSALINTGGTVQFTVSTTKNTALLVRTLAASRVAGAALFGGLLSVCVLRRRRRVAALLSLLLVAVIAGGGCTQVAATDDSSTGTTTSTGTPLGTINLTITAATTDLAVNARHTYVIPVTVQ</sequence>
<dbReference type="Gene3D" id="2.60.40.10">
    <property type="entry name" value="Immunoglobulins"/>
    <property type="match status" value="7"/>
</dbReference>
<evidence type="ECO:0000259" key="3">
    <source>
        <dbReference type="SMART" id="SM00944"/>
    </source>
</evidence>
<keyword evidence="1" id="KW-0472">Membrane</keyword>
<dbReference type="SMART" id="SM00944">
    <property type="entry name" value="Pro-kuma_activ"/>
    <property type="match status" value="1"/>
</dbReference>
<feature type="chain" id="PRO_5010370948" evidence="2">
    <location>
        <begin position="37"/>
        <end position="1445"/>
    </location>
</feature>
<name>A0A1H4SYX6_9BACT</name>
<dbReference type="Pfam" id="PF09286">
    <property type="entry name" value="Pro-kuma_activ"/>
    <property type="match status" value="1"/>
</dbReference>
<dbReference type="EMBL" id="FNSD01000001">
    <property type="protein sequence ID" value="SEC49230.1"/>
    <property type="molecule type" value="Genomic_DNA"/>
</dbReference>